<dbReference type="RefSeq" id="WP_345918453.1">
    <property type="nucleotide sequence ID" value="NZ_JBDIVE010000002.1"/>
</dbReference>
<comment type="caution">
    <text evidence="2">The sequence shown here is derived from an EMBL/GenBank/DDBJ whole genome shotgun (WGS) entry which is preliminary data.</text>
</comment>
<sequence length="310" mass="34740">MKVLPYSAADKPRWDSFVRNSRNGTLLFERSYMDYHAERFKDASLLIEDEGRLLALLPASRHGDSLRSHGGLTYGGFITDAQMRVEKMLSVFATTCNALRAAGIRQLEYKAIPHIYHRQPTEEDLYALFRHGAHLLKREPSAAIELAGLHLPSMKRYGARQALKLGLRCTQATDASELMALIDSNLRARHGVAAVHTAAEMQQLHANFPQHIELLEVRDATGVLHGGAVVYLAGPVAHTQYLASSDSGRRSSLMELLECELAERYRNRCRWLEFGISSENGGQTLNAGLMRHKEKFGARCVCYDTYLLDL</sequence>
<gene>
    <name evidence="2" type="ORF">ABDB84_04270</name>
</gene>
<dbReference type="Pfam" id="PF13480">
    <property type="entry name" value="Acetyltransf_6"/>
    <property type="match status" value="1"/>
</dbReference>
<reference evidence="2 3" key="1">
    <citation type="journal article" date="2018" name="Int. J. Syst. Evol. Microbiol.">
        <title>Uliginosibacterium sediminicola sp. nov., isolated from freshwater sediment.</title>
        <authorList>
            <person name="Hwang W.M."/>
            <person name="Kim S.M."/>
            <person name="Kang K."/>
            <person name="Ahn T.Y."/>
        </authorList>
    </citation>
    <scope>NUCLEOTIDE SEQUENCE [LARGE SCALE GENOMIC DNA]</scope>
    <source>
        <strain evidence="2 3">M1-21</strain>
    </source>
</reference>
<dbReference type="EC" id="2.3.1.-" evidence="2"/>
<evidence type="ECO:0000313" key="3">
    <source>
        <dbReference type="Proteomes" id="UP001410394"/>
    </source>
</evidence>
<name>A0ABU9YVD6_9RHOO</name>
<dbReference type="Gene3D" id="3.40.630.30">
    <property type="match status" value="1"/>
</dbReference>
<keyword evidence="2" id="KW-0012">Acyltransferase</keyword>
<accession>A0ABU9YVD6</accession>
<keyword evidence="2" id="KW-0808">Transferase</keyword>
<dbReference type="Proteomes" id="UP001410394">
    <property type="component" value="Unassembled WGS sequence"/>
</dbReference>
<keyword evidence="3" id="KW-1185">Reference proteome</keyword>
<dbReference type="EMBL" id="JBDIVE010000002">
    <property type="protein sequence ID" value="MEN3067684.1"/>
    <property type="molecule type" value="Genomic_DNA"/>
</dbReference>
<evidence type="ECO:0000313" key="2">
    <source>
        <dbReference type="EMBL" id="MEN3067684.1"/>
    </source>
</evidence>
<dbReference type="SUPFAM" id="SSF55729">
    <property type="entry name" value="Acyl-CoA N-acyltransferases (Nat)"/>
    <property type="match status" value="1"/>
</dbReference>
<organism evidence="2 3">
    <name type="scientific">Uliginosibacterium sediminicola</name>
    <dbReference type="NCBI Taxonomy" id="2024550"/>
    <lineage>
        <taxon>Bacteria</taxon>
        <taxon>Pseudomonadati</taxon>
        <taxon>Pseudomonadota</taxon>
        <taxon>Betaproteobacteria</taxon>
        <taxon>Rhodocyclales</taxon>
        <taxon>Zoogloeaceae</taxon>
        <taxon>Uliginosibacterium</taxon>
    </lineage>
</organism>
<proteinExistence type="predicted"/>
<evidence type="ECO:0000259" key="1">
    <source>
        <dbReference type="Pfam" id="PF13480"/>
    </source>
</evidence>
<feature type="domain" description="BioF2-like acetyltransferase" evidence="1">
    <location>
        <begin position="156"/>
        <end position="279"/>
    </location>
</feature>
<dbReference type="InterPro" id="IPR038740">
    <property type="entry name" value="BioF2-like_GNAT_dom"/>
</dbReference>
<protein>
    <submittedName>
        <fullName evidence="2">GNAT family N-acetyltransferase</fullName>
        <ecNumber evidence="2">2.3.1.-</ecNumber>
    </submittedName>
</protein>
<dbReference type="GO" id="GO:0016746">
    <property type="term" value="F:acyltransferase activity"/>
    <property type="evidence" value="ECO:0007669"/>
    <property type="project" value="UniProtKB-KW"/>
</dbReference>
<dbReference type="InterPro" id="IPR016181">
    <property type="entry name" value="Acyl_CoA_acyltransferase"/>
</dbReference>